<evidence type="ECO:0000256" key="4">
    <source>
        <dbReference type="SAM" id="MobiDB-lite"/>
    </source>
</evidence>
<dbReference type="SMART" id="SM00461">
    <property type="entry name" value="WH1"/>
    <property type="match status" value="1"/>
</dbReference>
<keyword evidence="3" id="KW-0472">Membrane</keyword>
<proteinExistence type="predicted"/>
<sequence length="285" mass="31752">MTEEKHPDDDSYIVRVQAVVMTRDDSSGGWLAQEGGGLSRVGVCRVLPADLAGRSSFLIYGERVKDKQAILECFLKKDLVYTKATPTFHHWKVDNKKCGLTFTSPADARAFDRGVRKAVEDLTEGSTTSSSINQNEVELGDDDVFTNATDSSSNSSQKREPPAPPPLASTCEPFRHHCLLGHFHDPYRPDHFYLDQSLPTFPRHVSFQDVEEEIVRINPRERAADGLRGLPARHRPRPDHPAGGRRLLRALRQGEPAKHDYTYPYAPGVDPARRDARREGAGTAA</sequence>
<dbReference type="InterPro" id="IPR041937">
    <property type="entry name" value="SPRE_EVH1"/>
</dbReference>
<dbReference type="Proteomes" id="UP001044222">
    <property type="component" value="Chromosome 18"/>
</dbReference>
<keyword evidence="7" id="KW-1185">Reference proteome</keyword>
<evidence type="ECO:0000256" key="3">
    <source>
        <dbReference type="ARBA" id="ARBA00023136"/>
    </source>
</evidence>
<dbReference type="GO" id="GO:0005886">
    <property type="term" value="C:plasma membrane"/>
    <property type="evidence" value="ECO:0007669"/>
    <property type="project" value="UniProtKB-SubCell"/>
</dbReference>
<dbReference type="Pfam" id="PF00568">
    <property type="entry name" value="WH1"/>
    <property type="match status" value="1"/>
</dbReference>
<evidence type="ECO:0000259" key="5">
    <source>
        <dbReference type="PROSITE" id="PS50229"/>
    </source>
</evidence>
<feature type="region of interest" description="Disordered" evidence="4">
    <location>
        <begin position="254"/>
        <end position="285"/>
    </location>
</feature>
<accession>A0A9D3LJ33</accession>
<dbReference type="CDD" id="cd10574">
    <property type="entry name" value="EVH1_SPRED-like"/>
    <property type="match status" value="1"/>
</dbReference>
<feature type="compositionally biased region" description="Basic and acidic residues" evidence="4">
    <location>
        <begin position="271"/>
        <end position="285"/>
    </location>
</feature>
<dbReference type="Gene3D" id="2.30.29.30">
    <property type="entry name" value="Pleckstrin-homology domain (PH domain)/Phosphotyrosine-binding domain (PTB)"/>
    <property type="match status" value="1"/>
</dbReference>
<dbReference type="FunFam" id="2.30.29.30:FF:000052">
    <property type="entry name" value="Sprouty-related, EVH1 domain containing 2"/>
    <property type="match status" value="1"/>
</dbReference>
<dbReference type="InterPro" id="IPR011993">
    <property type="entry name" value="PH-like_dom_sf"/>
</dbReference>
<dbReference type="InterPro" id="IPR000697">
    <property type="entry name" value="WH1/EVH1_dom"/>
</dbReference>
<dbReference type="EMBL" id="JAFIRN010000018">
    <property type="protein sequence ID" value="KAG5831066.1"/>
    <property type="molecule type" value="Genomic_DNA"/>
</dbReference>
<dbReference type="PANTHER" id="PTHR11202:SF11">
    <property type="entry name" value="SPROUTY-RELATED, EVH1 DOMAIN-CONTAINING PROTEIN 2"/>
    <property type="match status" value="1"/>
</dbReference>
<evidence type="ECO:0000256" key="1">
    <source>
        <dbReference type="ARBA" id="ARBA00004202"/>
    </source>
</evidence>
<dbReference type="GO" id="GO:0019901">
    <property type="term" value="F:protein kinase binding"/>
    <property type="evidence" value="ECO:0007669"/>
    <property type="project" value="TreeGrafter"/>
</dbReference>
<evidence type="ECO:0000313" key="7">
    <source>
        <dbReference type="Proteomes" id="UP001044222"/>
    </source>
</evidence>
<dbReference type="SUPFAM" id="SSF50729">
    <property type="entry name" value="PH domain-like"/>
    <property type="match status" value="1"/>
</dbReference>
<feature type="compositionally biased region" description="Polar residues" evidence="4">
    <location>
        <begin position="146"/>
        <end position="156"/>
    </location>
</feature>
<dbReference type="GO" id="GO:0043409">
    <property type="term" value="P:negative regulation of MAPK cascade"/>
    <property type="evidence" value="ECO:0007669"/>
    <property type="project" value="TreeGrafter"/>
</dbReference>
<dbReference type="AlphaFoldDB" id="A0A9D3LJ33"/>
<evidence type="ECO:0000256" key="2">
    <source>
        <dbReference type="ARBA" id="ARBA00022475"/>
    </source>
</evidence>
<organism evidence="6 7">
    <name type="scientific">Anguilla anguilla</name>
    <name type="common">European freshwater eel</name>
    <name type="synonym">Muraena anguilla</name>
    <dbReference type="NCBI Taxonomy" id="7936"/>
    <lineage>
        <taxon>Eukaryota</taxon>
        <taxon>Metazoa</taxon>
        <taxon>Chordata</taxon>
        <taxon>Craniata</taxon>
        <taxon>Vertebrata</taxon>
        <taxon>Euteleostomi</taxon>
        <taxon>Actinopterygii</taxon>
        <taxon>Neopterygii</taxon>
        <taxon>Teleostei</taxon>
        <taxon>Anguilliformes</taxon>
        <taxon>Anguillidae</taxon>
        <taxon>Anguilla</taxon>
    </lineage>
</organism>
<keyword evidence="2" id="KW-1003">Cell membrane</keyword>
<feature type="domain" description="WH1" evidence="5">
    <location>
        <begin position="5"/>
        <end position="122"/>
    </location>
</feature>
<evidence type="ECO:0000313" key="6">
    <source>
        <dbReference type="EMBL" id="KAG5831066.1"/>
    </source>
</evidence>
<feature type="compositionally biased region" description="Polar residues" evidence="4">
    <location>
        <begin position="124"/>
        <end position="136"/>
    </location>
</feature>
<dbReference type="PANTHER" id="PTHR11202">
    <property type="entry name" value="SPROUTY-RELATED, EVH1 DOMAIN-CONTAINING PROTEIN FAMILY MEMBER"/>
    <property type="match status" value="1"/>
</dbReference>
<protein>
    <recommendedName>
        <fullName evidence="5">WH1 domain-containing protein</fullName>
    </recommendedName>
</protein>
<comment type="caution">
    <text evidence="6">The sequence shown here is derived from an EMBL/GenBank/DDBJ whole genome shotgun (WGS) entry which is preliminary data.</text>
</comment>
<gene>
    <name evidence="6" type="ORF">ANANG_G00299930</name>
</gene>
<comment type="subcellular location">
    <subcellularLocation>
        <location evidence="1">Cell membrane</location>
        <topology evidence="1">Peripheral membrane protein</topology>
    </subcellularLocation>
</comment>
<dbReference type="PROSITE" id="PS50229">
    <property type="entry name" value="WH1"/>
    <property type="match status" value="1"/>
</dbReference>
<feature type="region of interest" description="Disordered" evidence="4">
    <location>
        <begin position="122"/>
        <end position="169"/>
    </location>
</feature>
<name>A0A9D3LJ33_ANGAN</name>
<reference evidence="6" key="1">
    <citation type="submission" date="2021-01" db="EMBL/GenBank/DDBJ databases">
        <title>A chromosome-scale assembly of European eel, Anguilla anguilla.</title>
        <authorList>
            <person name="Henkel C."/>
            <person name="Jong-Raadsen S.A."/>
            <person name="Dufour S."/>
            <person name="Weltzien F.-A."/>
            <person name="Palstra A.P."/>
            <person name="Pelster B."/>
            <person name="Spaink H.P."/>
            <person name="Van Den Thillart G.E."/>
            <person name="Jansen H."/>
            <person name="Zahm M."/>
            <person name="Klopp C."/>
            <person name="Cedric C."/>
            <person name="Louis A."/>
            <person name="Berthelot C."/>
            <person name="Parey E."/>
            <person name="Roest Crollius H."/>
            <person name="Montfort J."/>
            <person name="Robinson-Rechavi M."/>
            <person name="Bucao C."/>
            <person name="Bouchez O."/>
            <person name="Gislard M."/>
            <person name="Lluch J."/>
            <person name="Milhes M."/>
            <person name="Lampietro C."/>
            <person name="Lopez Roques C."/>
            <person name="Donnadieu C."/>
            <person name="Braasch I."/>
            <person name="Desvignes T."/>
            <person name="Postlethwait J."/>
            <person name="Bobe J."/>
            <person name="Guiguen Y."/>
            <person name="Dirks R."/>
        </authorList>
    </citation>
    <scope>NUCLEOTIDE SEQUENCE</scope>
    <source>
        <strain evidence="6">Tag_6206</strain>
        <tissue evidence="6">Liver</tissue>
    </source>
</reference>